<dbReference type="FunFam" id="3.50.30.30:FF:000001">
    <property type="entry name" value="Vacuolar-sorting receptor 1"/>
    <property type="match status" value="1"/>
</dbReference>
<evidence type="ECO:0000256" key="1">
    <source>
        <dbReference type="ARBA" id="ARBA00004394"/>
    </source>
</evidence>
<accession>A0A834YWG1</accession>
<dbReference type="PANTHER" id="PTHR37722:SF2">
    <property type="entry name" value="OS01G0167700 PROTEIN"/>
    <property type="match status" value="1"/>
</dbReference>
<evidence type="ECO:0000313" key="16">
    <source>
        <dbReference type="EMBL" id="KAF8394815.1"/>
    </source>
</evidence>
<dbReference type="PANTHER" id="PTHR37722">
    <property type="entry name" value="OS01G0167700 PROTEIN"/>
    <property type="match status" value="1"/>
</dbReference>
<feature type="compositionally biased region" description="Polar residues" evidence="13">
    <location>
        <begin position="231"/>
        <end position="245"/>
    </location>
</feature>
<dbReference type="GO" id="GO:0006623">
    <property type="term" value="P:protein targeting to vacuole"/>
    <property type="evidence" value="ECO:0007669"/>
    <property type="project" value="UniProtKB-ARBA"/>
</dbReference>
<dbReference type="EMBL" id="JABCRI010000013">
    <property type="protein sequence ID" value="KAF8394815.1"/>
    <property type="molecule type" value="Genomic_DNA"/>
</dbReference>
<evidence type="ECO:0000256" key="13">
    <source>
        <dbReference type="SAM" id="MobiDB-lite"/>
    </source>
</evidence>
<feature type="compositionally biased region" description="Basic and acidic residues" evidence="13">
    <location>
        <begin position="833"/>
        <end position="844"/>
    </location>
</feature>
<evidence type="ECO:0008006" key="18">
    <source>
        <dbReference type="Google" id="ProtNLM"/>
    </source>
</evidence>
<keyword evidence="12" id="KW-0325">Glycoprotein</keyword>
<reference evidence="16 17" key="1">
    <citation type="submission" date="2020-04" db="EMBL/GenBank/DDBJ databases">
        <title>Plant Genome Project.</title>
        <authorList>
            <person name="Zhang R.-G."/>
        </authorList>
    </citation>
    <scope>NUCLEOTIDE SEQUENCE [LARGE SCALE GENOMIC DNA]</scope>
    <source>
        <strain evidence="16">YNK0</strain>
        <tissue evidence="16">Leaf</tissue>
    </source>
</reference>
<evidence type="ECO:0000313" key="17">
    <source>
        <dbReference type="Proteomes" id="UP000655225"/>
    </source>
</evidence>
<evidence type="ECO:0000256" key="6">
    <source>
        <dbReference type="ARBA" id="ARBA00022729"/>
    </source>
</evidence>
<dbReference type="Pfam" id="PF02225">
    <property type="entry name" value="PA"/>
    <property type="match status" value="1"/>
</dbReference>
<dbReference type="Pfam" id="PF25011">
    <property type="entry name" value="VSR_TRX"/>
    <property type="match status" value="1"/>
</dbReference>
<dbReference type="OrthoDB" id="10045365at2759"/>
<comment type="subcellular location">
    <subcellularLocation>
        <location evidence="1">Golgi apparatus membrane</location>
    </subcellularLocation>
</comment>
<evidence type="ECO:0000256" key="12">
    <source>
        <dbReference type="ARBA" id="ARBA00023180"/>
    </source>
</evidence>
<keyword evidence="9" id="KW-1133">Transmembrane helix</keyword>
<feature type="domain" description="PA" evidence="14">
    <location>
        <begin position="971"/>
        <end position="1072"/>
    </location>
</feature>
<keyword evidence="5" id="KW-0812">Transmembrane</keyword>
<dbReference type="Gene3D" id="3.40.30.10">
    <property type="entry name" value="Glutaredoxin"/>
    <property type="match status" value="1"/>
</dbReference>
<keyword evidence="4" id="KW-0245">EGF-like domain</keyword>
<feature type="domain" description="Vacuolar sorting receptor thioredoxin-like" evidence="15">
    <location>
        <begin position="1099"/>
        <end position="1306"/>
    </location>
</feature>
<keyword evidence="17" id="KW-1185">Reference proteome</keyword>
<keyword evidence="3" id="KW-0813">Transport</keyword>
<keyword evidence="8" id="KW-0106">Calcium</keyword>
<feature type="compositionally biased region" description="Polar residues" evidence="13">
    <location>
        <begin position="499"/>
        <end position="508"/>
    </location>
</feature>
<evidence type="ECO:0000256" key="8">
    <source>
        <dbReference type="ARBA" id="ARBA00022837"/>
    </source>
</evidence>
<proteinExistence type="inferred from homology"/>
<feature type="region of interest" description="Disordered" evidence="13">
    <location>
        <begin position="825"/>
        <end position="854"/>
    </location>
</feature>
<dbReference type="OMA" id="WHESTPH"/>
<evidence type="ECO:0000256" key="11">
    <source>
        <dbReference type="ARBA" id="ARBA00023157"/>
    </source>
</evidence>
<evidence type="ECO:0000259" key="15">
    <source>
        <dbReference type="Pfam" id="PF25011"/>
    </source>
</evidence>
<dbReference type="InterPro" id="IPR003137">
    <property type="entry name" value="PA_domain"/>
</dbReference>
<name>A0A834YWG1_TETSI</name>
<evidence type="ECO:0000259" key="14">
    <source>
        <dbReference type="Pfam" id="PF02225"/>
    </source>
</evidence>
<keyword evidence="10" id="KW-0472">Membrane</keyword>
<dbReference type="Proteomes" id="UP000655225">
    <property type="component" value="Unassembled WGS sequence"/>
</dbReference>
<organism evidence="16 17">
    <name type="scientific">Tetracentron sinense</name>
    <name type="common">Spur-leaf</name>
    <dbReference type="NCBI Taxonomy" id="13715"/>
    <lineage>
        <taxon>Eukaryota</taxon>
        <taxon>Viridiplantae</taxon>
        <taxon>Streptophyta</taxon>
        <taxon>Embryophyta</taxon>
        <taxon>Tracheophyta</taxon>
        <taxon>Spermatophyta</taxon>
        <taxon>Magnoliopsida</taxon>
        <taxon>Trochodendrales</taxon>
        <taxon>Trochodendraceae</taxon>
        <taxon>Tetracentron</taxon>
    </lineage>
</organism>
<keyword evidence="7" id="KW-0677">Repeat</keyword>
<evidence type="ECO:0000256" key="10">
    <source>
        <dbReference type="ARBA" id="ARBA00023136"/>
    </source>
</evidence>
<dbReference type="FunFam" id="2.10.25.10:FF:000178">
    <property type="entry name" value="vacuolar-sorting receptor 1"/>
    <property type="match status" value="1"/>
</dbReference>
<keyword evidence="11" id="KW-1015">Disulfide bond</keyword>
<feature type="region of interest" description="Disordered" evidence="13">
    <location>
        <begin position="223"/>
        <end position="245"/>
    </location>
</feature>
<comment type="similarity">
    <text evidence="2">Belongs to the VSR (BP-80) family.</text>
</comment>
<dbReference type="CDD" id="cd02125">
    <property type="entry name" value="PA_VSR"/>
    <property type="match status" value="1"/>
</dbReference>
<evidence type="ECO:0000256" key="7">
    <source>
        <dbReference type="ARBA" id="ARBA00022737"/>
    </source>
</evidence>
<feature type="compositionally biased region" description="Polar residues" evidence="13">
    <location>
        <begin position="754"/>
        <end position="763"/>
    </location>
</feature>
<dbReference type="GO" id="GO:0000139">
    <property type="term" value="C:Golgi membrane"/>
    <property type="evidence" value="ECO:0007669"/>
    <property type="project" value="UniProtKB-SubCell"/>
</dbReference>
<feature type="region of interest" description="Disordered" evidence="13">
    <location>
        <begin position="753"/>
        <end position="772"/>
    </location>
</feature>
<sequence length="1376" mass="153475">MWCGGPLHHMAVDGSALYISSGLAVGVGVVAREHKGTILLSQGAWEIVSGAMLQWMGGSRRNVTTLNAYIKSLKQKQYFEQKKRQQQTARLENYADGINTCGQHHDNSRSLDILSLLNLATLAQECNSVRTIETVPSVYRVETVSPNKSFSSFHDTVASAPNYPLNRNGDKLDHWKTDTEQQLSVVDLLGDDGPIGSSEGCPIHENHVAFSVEDSSCTSGLGEVGKETPVHSPQQPNRFFSNGCSSPPTDLRRVHSSKDLNYILDNLELEMNAVLHDINMPLGGSSMELPFNSRGIADCSGNLKSTKFSVKGCMPLDARGSPIDSFFCEEEYFYNNREEKNEKTWKNARSGFLDNNFLDERENGIGWRNLPYQIDGDSVGFLGAKNNKMPDFSSERSNSIKKRAGDKAAGRFSILESPSLYFNHTASEKDFDFINLDEARYPTVDGRLDFKGIADEPAWSYFPTEGARDSMSLISEESCSSSAVIFFLQFMLVRGDKGNNSASNSTIPRQGMRRRGSEIHRAPENNYGMKNLYADETRYNWDETHQGKHLNAPGKYTRVPCPLRSKPVHFPNSTVQKNLEPQNIWLFEEGYTSIDMDSGLSSFCRTSEETEPATLSRKFWSEDPFVAFSVPKLHHIPNLSFKRSKPHAPVKCAPSGSFFSEKDVFQQPFSPVNSIDSPIFSNIRSRSRNPDISPVSEMEGVCPYSSHVAGSQGDLEFHDLSGQESDGEVGEDKSKFQPNVCSKFHKEPQKELSIGNNNLSSENGKPVDTLDSKVNCSEYNPELIERPNMKDSPEHSEEMSSAMKEIPDKLESCINEKYHADAHIFLPSQNGSKGKEDTGPERRKIGSKGQSSCSDQPYQAMLESYVLQLVCVHKVLKEASEQDTVEKTILLVDRSRNLVMKPFDLTFFGGAKMREKLGFFICVLFLCDSCLGRFVVEKNSLRVTAPESLKDVYECAIGNFGIPQYGGTLVGTVVYPKANQNACKSFEYVDISFKSKPGGLPTFLLADRGDCYFTLKAWNAQKAGAAAILVADDKIEPLITMNTPEEENSKADYLQNITIPSALISKTFGDSIKKALSSGDMVNINLDWRESLPHPDERVEYEFWTNSNDECGPKCDSQIDFVKKFKGTAQILEQKGYTQFTPHYITWYCPEAFILSKQCKSQCINHGRYCAPDPEQDFKRGYDGKDVVVHNLRQACLFKVANENGKPWRWWDFVTDFAIRCPMKEQKYTKECADQVIQSLGLDLKEIDKCIGDPDADMENPLLKAEQDAQIGKGSRGDVTLLPTLVINNRQYRGKLDKGAVLKAICAGFQETTEPAVCLSEGIETNECLDSNGGCWQDKAANITACMDTFRGRICECPIVQGVKFIGDGYTRCEGK</sequence>
<dbReference type="SUPFAM" id="SSF52025">
    <property type="entry name" value="PA domain"/>
    <property type="match status" value="1"/>
</dbReference>
<dbReference type="InterPro" id="IPR056858">
    <property type="entry name" value="VSR_TRX"/>
</dbReference>
<evidence type="ECO:0000256" key="3">
    <source>
        <dbReference type="ARBA" id="ARBA00022448"/>
    </source>
</evidence>
<evidence type="ECO:0000256" key="5">
    <source>
        <dbReference type="ARBA" id="ARBA00022692"/>
    </source>
</evidence>
<evidence type="ECO:0000256" key="2">
    <source>
        <dbReference type="ARBA" id="ARBA00007038"/>
    </source>
</evidence>
<keyword evidence="6" id="KW-0732">Signal</keyword>
<comment type="caution">
    <text evidence="16">The sequence shown here is derived from an EMBL/GenBank/DDBJ whole genome shotgun (WGS) entry which is preliminary data.</text>
</comment>
<evidence type="ECO:0000256" key="4">
    <source>
        <dbReference type="ARBA" id="ARBA00022536"/>
    </source>
</evidence>
<feature type="region of interest" description="Disordered" evidence="13">
    <location>
        <begin position="499"/>
        <end position="520"/>
    </location>
</feature>
<protein>
    <recommendedName>
        <fullName evidence="18">PA domain-containing protein</fullName>
    </recommendedName>
</protein>
<evidence type="ECO:0000256" key="9">
    <source>
        <dbReference type="ARBA" id="ARBA00022989"/>
    </source>
</evidence>
<dbReference type="Gene3D" id="3.50.30.30">
    <property type="match status" value="1"/>
</dbReference>
<dbReference type="InterPro" id="IPR046450">
    <property type="entry name" value="PA_dom_sf"/>
</dbReference>
<gene>
    <name evidence="16" type="ORF">HHK36_018751</name>
</gene>